<reference evidence="2" key="1">
    <citation type="submission" date="2011-05" db="EMBL/GenBank/DDBJ databases">
        <title>Complete sequence of Desulfotomaculum ruminis DSM 2154.</title>
        <authorList>
            <person name="Lucas S."/>
            <person name="Copeland A."/>
            <person name="Lapidus A."/>
            <person name="Cheng J.-F."/>
            <person name="Goodwin L."/>
            <person name="Pitluck S."/>
            <person name="Lu M."/>
            <person name="Detter J.C."/>
            <person name="Han C."/>
            <person name="Tapia R."/>
            <person name="Land M."/>
            <person name="Hauser L."/>
            <person name="Kyrpides N."/>
            <person name="Ivanova N."/>
            <person name="Mikhailova N."/>
            <person name="Pagani I."/>
            <person name="Stams A.J.M."/>
            <person name="Plugge C.M."/>
            <person name="Muyzer G."/>
            <person name="Kuever J."/>
            <person name="Parshina S.N."/>
            <person name="Ivanova A.E."/>
            <person name="Nazina T.N."/>
            <person name="Brambilla E."/>
            <person name="Spring S."/>
            <person name="Klenk H.-P."/>
            <person name="Woyke T."/>
        </authorList>
    </citation>
    <scope>NUCLEOTIDE SEQUENCE [LARGE SCALE GENOMIC DNA]</scope>
    <source>
        <strain evidence="2">ATCC 23193 / DSM 2154 / NCIB 8452 / DL</strain>
    </source>
</reference>
<evidence type="ECO:0000313" key="2">
    <source>
        <dbReference type="Proteomes" id="UP000009234"/>
    </source>
</evidence>
<keyword evidence="2" id="KW-1185">Reference proteome</keyword>
<dbReference type="HOGENOM" id="CLU_2232256_0_0_9"/>
<sequence>MKKITLEEMQEVFEERINGRCVTVTHETENGISPATFNNIELVLYKNGEIHFCEQDEEAHYSKIFKSSNIEEIDFLDYTNMPGQTGGQILIHYKNGDKLDITADF</sequence>
<dbReference type="AlphaFoldDB" id="F6DRX6"/>
<proteinExistence type="predicted"/>
<dbReference type="KEGG" id="dru:Desru_2785"/>
<dbReference type="EMBL" id="CP002780">
    <property type="protein sequence ID" value="AEG61000.1"/>
    <property type="molecule type" value="Genomic_DNA"/>
</dbReference>
<name>F6DRX6_DESRL</name>
<dbReference type="RefSeq" id="WP_013842754.1">
    <property type="nucleotide sequence ID" value="NC_015589.1"/>
</dbReference>
<reference evidence="1 2" key="2">
    <citation type="journal article" date="2012" name="Stand. Genomic Sci.">
        <title>Complete genome sequence of the sulfate-reducing firmicute Desulfotomaculum ruminis type strain (DL(T)).</title>
        <authorList>
            <person name="Spring S."/>
            <person name="Visser M."/>
            <person name="Lu M."/>
            <person name="Copeland A."/>
            <person name="Lapidus A."/>
            <person name="Lucas S."/>
            <person name="Cheng J.F."/>
            <person name="Han C."/>
            <person name="Tapia R."/>
            <person name="Goodwin L.A."/>
            <person name="Pitluck S."/>
            <person name="Ivanova N."/>
            <person name="Land M."/>
            <person name="Hauser L."/>
            <person name="Larimer F."/>
            <person name="Rohde M."/>
            <person name="Goker M."/>
            <person name="Detter J.C."/>
            <person name="Kyrpides N.C."/>
            <person name="Woyke T."/>
            <person name="Schaap P.J."/>
            <person name="Plugge C.M."/>
            <person name="Muyzer G."/>
            <person name="Kuever J."/>
            <person name="Pereira I.A."/>
            <person name="Parshina S.N."/>
            <person name="Bernier-Latmani R."/>
            <person name="Stams A.J."/>
            <person name="Klenk H.P."/>
        </authorList>
    </citation>
    <scope>NUCLEOTIDE SEQUENCE [LARGE SCALE GENOMIC DNA]</scope>
    <source>
        <strain evidence="2">ATCC 23193 / DSM 2154 / NCIB 8452 / DL</strain>
    </source>
</reference>
<protein>
    <submittedName>
        <fullName evidence="1">Uncharacterized protein</fullName>
    </submittedName>
</protein>
<organism evidence="1 2">
    <name type="scientific">Desulforamulus ruminis (strain ATCC 23193 / DSM 2154 / NCIMB 8452 / DL)</name>
    <name type="common">Desulfotomaculum ruminis</name>
    <dbReference type="NCBI Taxonomy" id="696281"/>
    <lineage>
        <taxon>Bacteria</taxon>
        <taxon>Bacillati</taxon>
        <taxon>Bacillota</taxon>
        <taxon>Clostridia</taxon>
        <taxon>Eubacteriales</taxon>
        <taxon>Peptococcaceae</taxon>
        <taxon>Desulforamulus</taxon>
    </lineage>
</organism>
<evidence type="ECO:0000313" key="1">
    <source>
        <dbReference type="EMBL" id="AEG61000.1"/>
    </source>
</evidence>
<gene>
    <name evidence="1" type="ordered locus">Desru_2785</name>
</gene>
<dbReference type="Proteomes" id="UP000009234">
    <property type="component" value="Chromosome"/>
</dbReference>
<accession>F6DRX6</accession>